<evidence type="ECO:0000256" key="2">
    <source>
        <dbReference type="ARBA" id="ARBA00022692"/>
    </source>
</evidence>
<keyword evidence="6 8" id="KW-0472">Membrane</keyword>
<dbReference type="EMBL" id="VORB01000001">
    <property type="protein sequence ID" value="TXC85246.1"/>
    <property type="molecule type" value="Genomic_DNA"/>
</dbReference>
<comment type="caution">
    <text evidence="12">The sequence shown here is derived from an EMBL/GenBank/DDBJ whole genome shotgun (WGS) entry which is preliminary data.</text>
</comment>
<evidence type="ECO:0000256" key="5">
    <source>
        <dbReference type="ARBA" id="ARBA00023122"/>
    </source>
</evidence>
<gene>
    <name evidence="12" type="ORF">FRX97_01080</name>
</gene>
<dbReference type="SUPFAM" id="SSF54631">
    <property type="entry name" value="CBS-domain pair"/>
    <property type="match status" value="1"/>
</dbReference>
<comment type="subcellular location">
    <subcellularLocation>
        <location evidence="1">Membrane</location>
        <topology evidence="1">Multi-pass membrane protein</topology>
    </subcellularLocation>
</comment>
<dbReference type="GO" id="GO:0005886">
    <property type="term" value="C:plasma membrane"/>
    <property type="evidence" value="ECO:0007669"/>
    <property type="project" value="TreeGrafter"/>
</dbReference>
<dbReference type="Gene3D" id="3.10.580.10">
    <property type="entry name" value="CBS-domain"/>
    <property type="match status" value="1"/>
</dbReference>
<evidence type="ECO:0000259" key="10">
    <source>
        <dbReference type="PROSITE" id="PS51371"/>
    </source>
</evidence>
<organism evidence="12 13">
    <name type="scientific">Luteibaculum oceani</name>
    <dbReference type="NCBI Taxonomy" id="1294296"/>
    <lineage>
        <taxon>Bacteria</taxon>
        <taxon>Pseudomonadati</taxon>
        <taxon>Bacteroidota</taxon>
        <taxon>Flavobacteriia</taxon>
        <taxon>Flavobacteriales</taxon>
        <taxon>Luteibaculaceae</taxon>
        <taxon>Luteibaculum</taxon>
    </lineage>
</organism>
<feature type="domain" description="CBS" evidence="10">
    <location>
        <begin position="265"/>
        <end position="323"/>
    </location>
</feature>
<feature type="transmembrane region" description="Helical" evidence="9">
    <location>
        <begin position="93"/>
        <end position="118"/>
    </location>
</feature>
<dbReference type="CDD" id="cd04590">
    <property type="entry name" value="CBS_pair_CorC_HlyC_assoc"/>
    <property type="match status" value="1"/>
</dbReference>
<dbReference type="AlphaFoldDB" id="A0A5C6VLF0"/>
<dbReference type="Pfam" id="PF00571">
    <property type="entry name" value="CBS"/>
    <property type="match status" value="1"/>
</dbReference>
<evidence type="ECO:0000313" key="13">
    <source>
        <dbReference type="Proteomes" id="UP000321168"/>
    </source>
</evidence>
<feature type="transmembrane region" description="Helical" evidence="9">
    <location>
        <begin position="60"/>
        <end position="86"/>
    </location>
</feature>
<reference evidence="12 13" key="1">
    <citation type="submission" date="2019-08" db="EMBL/GenBank/DDBJ databases">
        <title>Genome of Luteibaculum oceani JCM 18817.</title>
        <authorList>
            <person name="Bowman J.P."/>
        </authorList>
    </citation>
    <scope>NUCLEOTIDE SEQUENCE [LARGE SCALE GENOMIC DNA]</scope>
    <source>
        <strain evidence="12 13">JCM 18817</strain>
    </source>
</reference>
<dbReference type="PROSITE" id="PS51846">
    <property type="entry name" value="CNNM"/>
    <property type="match status" value="1"/>
</dbReference>
<protein>
    <submittedName>
        <fullName evidence="12">DUF21 domain-containing protein</fullName>
    </submittedName>
</protein>
<keyword evidence="13" id="KW-1185">Reference proteome</keyword>
<keyword evidence="3" id="KW-0677">Repeat</keyword>
<dbReference type="PANTHER" id="PTHR22777:SF4">
    <property type="entry name" value="UPF0053 PROTEIN SLL1254"/>
    <property type="match status" value="1"/>
</dbReference>
<evidence type="ECO:0000313" key="12">
    <source>
        <dbReference type="EMBL" id="TXC85246.1"/>
    </source>
</evidence>
<dbReference type="InterPro" id="IPR000644">
    <property type="entry name" value="CBS_dom"/>
</dbReference>
<proteinExistence type="predicted"/>
<evidence type="ECO:0000256" key="9">
    <source>
        <dbReference type="SAM" id="Phobius"/>
    </source>
</evidence>
<evidence type="ECO:0000256" key="3">
    <source>
        <dbReference type="ARBA" id="ARBA00022737"/>
    </source>
</evidence>
<dbReference type="PANTHER" id="PTHR22777">
    <property type="entry name" value="HEMOLYSIN-RELATED"/>
    <property type="match status" value="1"/>
</dbReference>
<keyword evidence="2 8" id="KW-0812">Transmembrane</keyword>
<dbReference type="Proteomes" id="UP000321168">
    <property type="component" value="Unassembled WGS sequence"/>
</dbReference>
<keyword evidence="5 7" id="KW-0129">CBS domain</keyword>
<feature type="transmembrane region" description="Helical" evidence="9">
    <location>
        <begin position="124"/>
        <end position="146"/>
    </location>
</feature>
<dbReference type="PROSITE" id="PS51371">
    <property type="entry name" value="CBS"/>
    <property type="match status" value="1"/>
</dbReference>
<dbReference type="InterPro" id="IPR002550">
    <property type="entry name" value="CNNM"/>
</dbReference>
<dbReference type="OrthoDB" id="9798188at2"/>
<name>A0A5C6VLF0_9FLAO</name>
<evidence type="ECO:0000256" key="8">
    <source>
        <dbReference type="PROSITE-ProRule" id="PRU01193"/>
    </source>
</evidence>
<evidence type="ECO:0000256" key="1">
    <source>
        <dbReference type="ARBA" id="ARBA00004141"/>
    </source>
</evidence>
<dbReference type="RefSeq" id="WP_147012493.1">
    <property type="nucleotide sequence ID" value="NZ_VORB01000001.1"/>
</dbReference>
<dbReference type="InterPro" id="IPR046342">
    <property type="entry name" value="CBS_dom_sf"/>
</dbReference>
<evidence type="ECO:0000259" key="11">
    <source>
        <dbReference type="PROSITE" id="PS51846"/>
    </source>
</evidence>
<sequence length="352" mass="39586">MLLLVLYLLLAVVVSFLCSIMEAVLLSTPSSHILIALESETPKPWALKFNRFKDDIDRPLSAILSLNTVAHTIGAAGVGAQAVAVFGEAYFGVISAILTIIILLFTEIIPKTLGAIYWKSLGKIAVMLIQFTIWITYPLVLVSSVITKILSGGKKEQTTSREEISVLTSIAAKEGIFNPEEHKILQSVLRLKSVVVGEIMTPRTVVSCANAFTTVIEFAKNKEHYNFSRIPVFEKVKDNIVGYVVKQRIYETIADEKPQVELQDIKRDIAIVTEETPVFELWNILLKRKEHIALIVDEYGGWSGIATMEDIIETILGFEIIDERDKITNMRAYAKQRWEARKQMNEQREKFG</sequence>
<feature type="domain" description="CNNM transmembrane" evidence="11">
    <location>
        <begin position="1"/>
        <end position="181"/>
    </location>
</feature>
<keyword evidence="4 8" id="KW-1133">Transmembrane helix</keyword>
<dbReference type="InterPro" id="IPR044751">
    <property type="entry name" value="Ion_transp-like_CBS"/>
</dbReference>
<evidence type="ECO:0000256" key="7">
    <source>
        <dbReference type="PROSITE-ProRule" id="PRU00703"/>
    </source>
</evidence>
<evidence type="ECO:0000256" key="4">
    <source>
        <dbReference type="ARBA" id="ARBA00022989"/>
    </source>
</evidence>
<evidence type="ECO:0000256" key="6">
    <source>
        <dbReference type="ARBA" id="ARBA00023136"/>
    </source>
</evidence>
<accession>A0A5C6VLF0</accession>
<dbReference type="Pfam" id="PF01595">
    <property type="entry name" value="CNNM"/>
    <property type="match status" value="1"/>
</dbReference>